<dbReference type="CDD" id="cd20691">
    <property type="entry name" value="CdiI_EC536-like"/>
    <property type="match status" value="1"/>
</dbReference>
<dbReference type="InterPro" id="IPR040547">
    <property type="entry name" value="CdiI"/>
</dbReference>
<evidence type="ECO:0000313" key="1">
    <source>
        <dbReference type="EMBL" id="GIJ58413.1"/>
    </source>
</evidence>
<dbReference type="Pfam" id="PF18616">
    <property type="entry name" value="CdiI_3"/>
    <property type="match status" value="1"/>
</dbReference>
<proteinExistence type="predicted"/>
<dbReference type="EMBL" id="BOPG01000036">
    <property type="protein sequence ID" value="GIJ58413.1"/>
    <property type="molecule type" value="Genomic_DNA"/>
</dbReference>
<comment type="caution">
    <text evidence="1">The sequence shown here is derived from an EMBL/GenBank/DDBJ whole genome shotgun (WGS) entry which is preliminary data.</text>
</comment>
<protein>
    <submittedName>
        <fullName evidence="1">Uncharacterized protein</fullName>
    </submittedName>
</protein>
<dbReference type="Proteomes" id="UP000612585">
    <property type="component" value="Unassembled WGS sequence"/>
</dbReference>
<gene>
    <name evidence="1" type="ORF">Vau01_059290</name>
</gene>
<dbReference type="RefSeq" id="WP_203999182.1">
    <property type="nucleotide sequence ID" value="NZ_BOPG01000036.1"/>
</dbReference>
<organism evidence="1 2">
    <name type="scientific">Virgisporangium aurantiacum</name>
    <dbReference type="NCBI Taxonomy" id="175570"/>
    <lineage>
        <taxon>Bacteria</taxon>
        <taxon>Bacillati</taxon>
        <taxon>Actinomycetota</taxon>
        <taxon>Actinomycetes</taxon>
        <taxon>Micromonosporales</taxon>
        <taxon>Micromonosporaceae</taxon>
        <taxon>Virgisporangium</taxon>
    </lineage>
</organism>
<dbReference type="AlphaFoldDB" id="A0A8J3Z8P2"/>
<keyword evidence="2" id="KW-1185">Reference proteome</keyword>
<evidence type="ECO:0000313" key="2">
    <source>
        <dbReference type="Proteomes" id="UP000612585"/>
    </source>
</evidence>
<sequence length="130" mass="14467">MTTIQQIDGVDWGDPPLDSSTLVRRCTALRRKSLDRFTAEDLRIMLGQREAVAVLLPLAIDMLVDNPLAEGDFYPGDLLMTVLRLPSSTWIRLQEERKRLTAAVATVDLDRADLPPEVLDTVAVAKQNPV</sequence>
<name>A0A8J3Z8P2_9ACTN</name>
<reference evidence="1" key="1">
    <citation type="submission" date="2021-01" db="EMBL/GenBank/DDBJ databases">
        <title>Whole genome shotgun sequence of Virgisporangium aurantiacum NBRC 16421.</title>
        <authorList>
            <person name="Komaki H."/>
            <person name="Tamura T."/>
        </authorList>
    </citation>
    <scope>NUCLEOTIDE SEQUENCE</scope>
    <source>
        <strain evidence="1">NBRC 16421</strain>
    </source>
</reference>
<accession>A0A8J3Z8P2</accession>